<protein>
    <recommendedName>
        <fullName evidence="3">Ubiquitin-like domain-containing protein</fullName>
    </recommendedName>
</protein>
<dbReference type="CDD" id="cd17039">
    <property type="entry name" value="Ubl_ubiquitin_like"/>
    <property type="match status" value="1"/>
</dbReference>
<gene>
    <name evidence="1" type="ORF">SNAT2548_LOCUS33136</name>
</gene>
<organism evidence="1 2">
    <name type="scientific">Symbiodinium natans</name>
    <dbReference type="NCBI Taxonomy" id="878477"/>
    <lineage>
        <taxon>Eukaryota</taxon>
        <taxon>Sar</taxon>
        <taxon>Alveolata</taxon>
        <taxon>Dinophyceae</taxon>
        <taxon>Suessiales</taxon>
        <taxon>Symbiodiniaceae</taxon>
        <taxon>Symbiodinium</taxon>
    </lineage>
</organism>
<evidence type="ECO:0000313" key="1">
    <source>
        <dbReference type="EMBL" id="CAE7580771.1"/>
    </source>
</evidence>
<evidence type="ECO:0008006" key="3">
    <source>
        <dbReference type="Google" id="ProtNLM"/>
    </source>
</evidence>
<sequence length="277" mass="30646">MGFGSSFPKPKVAIQDQNLQDSQQPMPAVIMPCILCGQATDQEEHFVTCFEQHCPVSTPVAPVVPVVPRQPVLFRLGRLPASTAVVVHSYLDLPERLTLACASRHANVLCEDEEAWGQYATSLWAALWGSAAVPDGSCGCRFSSPQHVNFIKPKVKALGLWHLRSLTRLEVVVKLVEWDDNGTGRKRARLILEPHATVADLKNRLKLRTGVGGDTIDLIYSPTHKVLSHQEAPAAAYLWLAFCGDSCARRSPRSPPLLEMMLKLFPRCHEYAEYAKS</sequence>
<name>A0A812UUQ7_9DINO</name>
<proteinExistence type="predicted"/>
<evidence type="ECO:0000313" key="2">
    <source>
        <dbReference type="Proteomes" id="UP000604046"/>
    </source>
</evidence>
<dbReference type="EMBL" id="CAJNDS010002742">
    <property type="protein sequence ID" value="CAE7580771.1"/>
    <property type="molecule type" value="Genomic_DNA"/>
</dbReference>
<accession>A0A812UUQ7</accession>
<dbReference type="InterPro" id="IPR036047">
    <property type="entry name" value="F-box-like_dom_sf"/>
</dbReference>
<dbReference type="Proteomes" id="UP000604046">
    <property type="component" value="Unassembled WGS sequence"/>
</dbReference>
<dbReference type="AlphaFoldDB" id="A0A812UUQ7"/>
<comment type="caution">
    <text evidence="1">The sequence shown here is derived from an EMBL/GenBank/DDBJ whole genome shotgun (WGS) entry which is preliminary data.</text>
</comment>
<dbReference type="SUPFAM" id="SSF81383">
    <property type="entry name" value="F-box domain"/>
    <property type="match status" value="1"/>
</dbReference>
<reference evidence="1" key="1">
    <citation type="submission" date="2021-02" db="EMBL/GenBank/DDBJ databases">
        <authorList>
            <person name="Dougan E. K."/>
            <person name="Rhodes N."/>
            <person name="Thang M."/>
            <person name="Chan C."/>
        </authorList>
    </citation>
    <scope>NUCLEOTIDE SEQUENCE</scope>
</reference>
<keyword evidence="2" id="KW-1185">Reference proteome</keyword>